<sequence>VTNLITEKFQLLSNGATIKHSVLPSTGEDILESSSTIDHTALDNSMAEQKALPFSEMFSSILTYVMDELFESNIVPDLVSGCLKMSEKRFFVPISSSFKLSLNDFIQITRNFAYDYWLSFFNTYISKGKFSASKRIIIKTTLSLFCKSVKLWLDRLKLQNVVDNDISIDSPCGQSQKMNCSNENIFEDQYNHQMSPIEMNQDSSLLSKNIEDDYSEPIVRQSTNNFLDVDEYSNLEEVNHLQEVDNPYDICMTVSDDSFLDCNLENDFNDGEIYGHLECTLDVDYNDDIIDPISTSSSFVDKNSELLETLTSQGSNQNRIKKGLYLKIIDLFTAHGERLNDVRQR</sequence>
<accession>A0A183JK82</accession>
<dbReference type="STRING" id="6186.A0A183JK82"/>
<reference evidence="1 2" key="2">
    <citation type="submission" date="2018-11" db="EMBL/GenBank/DDBJ databases">
        <authorList>
            <consortium name="Pathogen Informatics"/>
        </authorList>
    </citation>
    <scope>NUCLEOTIDE SEQUENCE [LARGE SCALE GENOMIC DNA]</scope>
    <source>
        <strain evidence="1">Dakar</strain>
        <strain evidence="2">Dakar, Senegal</strain>
    </source>
</reference>
<evidence type="ECO:0000313" key="1">
    <source>
        <dbReference type="EMBL" id="VDO79427.1"/>
    </source>
</evidence>
<proteinExistence type="predicted"/>
<reference evidence="3" key="1">
    <citation type="submission" date="2016-06" db="UniProtKB">
        <authorList>
            <consortium name="WormBaseParasite"/>
        </authorList>
    </citation>
    <scope>IDENTIFICATION</scope>
</reference>
<organism evidence="3">
    <name type="scientific">Schistosoma curassoni</name>
    <dbReference type="NCBI Taxonomy" id="6186"/>
    <lineage>
        <taxon>Eukaryota</taxon>
        <taxon>Metazoa</taxon>
        <taxon>Spiralia</taxon>
        <taxon>Lophotrochozoa</taxon>
        <taxon>Platyhelminthes</taxon>
        <taxon>Trematoda</taxon>
        <taxon>Digenea</taxon>
        <taxon>Strigeidida</taxon>
        <taxon>Schistosomatoidea</taxon>
        <taxon>Schistosomatidae</taxon>
        <taxon>Schistosoma</taxon>
    </lineage>
</organism>
<evidence type="ECO:0000313" key="2">
    <source>
        <dbReference type="Proteomes" id="UP000279833"/>
    </source>
</evidence>
<protein>
    <submittedName>
        <fullName evidence="3">Pecanex-like protein</fullName>
    </submittedName>
</protein>
<dbReference type="EMBL" id="UZAK01003363">
    <property type="protein sequence ID" value="VDO79427.1"/>
    <property type="molecule type" value="Genomic_DNA"/>
</dbReference>
<gene>
    <name evidence="1" type="ORF">SCUD_LOCUS3111</name>
</gene>
<dbReference type="Proteomes" id="UP000279833">
    <property type="component" value="Unassembled WGS sequence"/>
</dbReference>
<evidence type="ECO:0000313" key="3">
    <source>
        <dbReference type="WBParaSite" id="SCUD_0000311101-mRNA-1"/>
    </source>
</evidence>
<dbReference type="AlphaFoldDB" id="A0A183JK82"/>
<name>A0A183JK82_9TREM</name>
<keyword evidence="2" id="KW-1185">Reference proteome</keyword>
<dbReference type="WBParaSite" id="SCUD_0000311101-mRNA-1">
    <property type="protein sequence ID" value="SCUD_0000311101-mRNA-1"/>
    <property type="gene ID" value="SCUD_0000311101"/>
</dbReference>